<gene>
    <name evidence="2" type="ORF">E2C01_048216</name>
</gene>
<proteinExistence type="predicted"/>
<comment type="caution">
    <text evidence="2">The sequence shown here is derived from an EMBL/GenBank/DDBJ whole genome shotgun (WGS) entry which is preliminary data.</text>
</comment>
<evidence type="ECO:0000313" key="3">
    <source>
        <dbReference type="Proteomes" id="UP000324222"/>
    </source>
</evidence>
<protein>
    <submittedName>
        <fullName evidence="2">Uncharacterized protein</fullName>
    </submittedName>
</protein>
<evidence type="ECO:0000313" key="2">
    <source>
        <dbReference type="EMBL" id="MPC54306.1"/>
    </source>
</evidence>
<name>A0A5B7GA00_PORTR</name>
<reference evidence="2 3" key="1">
    <citation type="submission" date="2019-05" db="EMBL/GenBank/DDBJ databases">
        <title>Another draft genome of Portunus trituberculatus and its Hox gene families provides insights of decapod evolution.</title>
        <authorList>
            <person name="Jeong J.-H."/>
            <person name="Song I."/>
            <person name="Kim S."/>
            <person name="Choi T."/>
            <person name="Kim D."/>
            <person name="Ryu S."/>
            <person name="Kim W."/>
        </authorList>
    </citation>
    <scope>NUCLEOTIDE SEQUENCE [LARGE SCALE GENOMIC DNA]</scope>
    <source>
        <tissue evidence="2">Muscle</tissue>
    </source>
</reference>
<sequence length="149" mass="16494">MTFAGLTHLPRGSSLTRPSHPFWPAHVIHQVVWAEPTDPPSPPQLPAAHTPSLPTLPSWLPSSRPRMAVRRTALHQSVHNIYKDIPLPRSKHHEYVKPPSTRLSVMHTPRSPVNQCRANIGIDCGTFVCTEGNSNSLSVLVNTFLVIIV</sequence>
<dbReference type="Proteomes" id="UP000324222">
    <property type="component" value="Unassembled WGS sequence"/>
</dbReference>
<accession>A0A5B7GA00</accession>
<dbReference type="EMBL" id="VSRR010012257">
    <property type="protein sequence ID" value="MPC54306.1"/>
    <property type="molecule type" value="Genomic_DNA"/>
</dbReference>
<dbReference type="AlphaFoldDB" id="A0A5B7GA00"/>
<keyword evidence="3" id="KW-1185">Reference proteome</keyword>
<organism evidence="2 3">
    <name type="scientific">Portunus trituberculatus</name>
    <name type="common">Swimming crab</name>
    <name type="synonym">Neptunus trituberculatus</name>
    <dbReference type="NCBI Taxonomy" id="210409"/>
    <lineage>
        <taxon>Eukaryota</taxon>
        <taxon>Metazoa</taxon>
        <taxon>Ecdysozoa</taxon>
        <taxon>Arthropoda</taxon>
        <taxon>Crustacea</taxon>
        <taxon>Multicrustacea</taxon>
        <taxon>Malacostraca</taxon>
        <taxon>Eumalacostraca</taxon>
        <taxon>Eucarida</taxon>
        <taxon>Decapoda</taxon>
        <taxon>Pleocyemata</taxon>
        <taxon>Brachyura</taxon>
        <taxon>Eubrachyura</taxon>
        <taxon>Portunoidea</taxon>
        <taxon>Portunidae</taxon>
        <taxon>Portuninae</taxon>
        <taxon>Portunus</taxon>
    </lineage>
</organism>
<evidence type="ECO:0000256" key="1">
    <source>
        <dbReference type="SAM" id="MobiDB-lite"/>
    </source>
</evidence>
<feature type="region of interest" description="Disordered" evidence="1">
    <location>
        <begin position="34"/>
        <end position="57"/>
    </location>
</feature>